<name>A0A1I7M0P6_9BURK</name>
<evidence type="ECO:0000313" key="6">
    <source>
        <dbReference type="Proteomes" id="UP000199391"/>
    </source>
</evidence>
<evidence type="ECO:0000256" key="1">
    <source>
        <dbReference type="SAM" id="MobiDB-lite"/>
    </source>
</evidence>
<dbReference type="InterPro" id="IPR028244">
    <property type="entry name" value="T6SS_Rhs_Vgr_dom"/>
</dbReference>
<dbReference type="InterPro" id="IPR018769">
    <property type="entry name" value="VgrG2_DUF2345"/>
</dbReference>
<dbReference type="SUPFAM" id="SSF69349">
    <property type="entry name" value="Phage fibre proteins"/>
    <property type="match status" value="1"/>
</dbReference>
<dbReference type="InterPro" id="IPR037026">
    <property type="entry name" value="Vgr_OB-fold_dom_sf"/>
</dbReference>
<dbReference type="AlphaFoldDB" id="A0A1I7M0P6"/>
<evidence type="ECO:0000259" key="4">
    <source>
        <dbReference type="Pfam" id="PF13296"/>
    </source>
</evidence>
<gene>
    <name evidence="5" type="ORF">SAMN05216552_10461</name>
</gene>
<reference evidence="6" key="1">
    <citation type="submission" date="2016-10" db="EMBL/GenBank/DDBJ databases">
        <authorList>
            <person name="Varghese N."/>
            <person name="Submissions S."/>
        </authorList>
    </citation>
    <scope>NUCLEOTIDE SEQUENCE [LARGE SCALE GENOMIC DNA]</scope>
    <source>
        <strain evidence="6">CGMCC 1.11014</strain>
    </source>
</reference>
<dbReference type="Gene3D" id="2.30.110.50">
    <property type="match status" value="1"/>
</dbReference>
<dbReference type="EMBL" id="FPBO01000046">
    <property type="protein sequence ID" value="SFV15397.1"/>
    <property type="molecule type" value="Genomic_DNA"/>
</dbReference>
<keyword evidence="6" id="KW-1185">Reference proteome</keyword>
<dbReference type="Gene3D" id="2.40.50.230">
    <property type="entry name" value="Gp5 N-terminal domain"/>
    <property type="match status" value="1"/>
</dbReference>
<dbReference type="RefSeq" id="WP_143133388.1">
    <property type="nucleotide sequence ID" value="NZ_FPBO01000046.1"/>
</dbReference>
<organism evidence="5 6">
    <name type="scientific">Pseudoduganella namucuonensis</name>
    <dbReference type="NCBI Taxonomy" id="1035707"/>
    <lineage>
        <taxon>Bacteria</taxon>
        <taxon>Pseudomonadati</taxon>
        <taxon>Pseudomonadota</taxon>
        <taxon>Betaproteobacteria</taxon>
        <taxon>Burkholderiales</taxon>
        <taxon>Oxalobacteraceae</taxon>
        <taxon>Telluria group</taxon>
        <taxon>Pseudoduganella</taxon>
    </lineage>
</organism>
<dbReference type="NCBIfam" id="TIGR01646">
    <property type="entry name" value="vgr_GE"/>
    <property type="match status" value="1"/>
</dbReference>
<dbReference type="Pfam" id="PF05954">
    <property type="entry name" value="Phage_GPD"/>
    <property type="match status" value="1"/>
</dbReference>
<feature type="domain" description="Gp5/Type VI secretion system Vgr protein OB-fold" evidence="2">
    <location>
        <begin position="271"/>
        <end position="324"/>
    </location>
</feature>
<evidence type="ECO:0000313" key="5">
    <source>
        <dbReference type="EMBL" id="SFV15397.1"/>
    </source>
</evidence>
<evidence type="ECO:0000259" key="3">
    <source>
        <dbReference type="Pfam" id="PF10106"/>
    </source>
</evidence>
<feature type="region of interest" description="Disordered" evidence="1">
    <location>
        <begin position="1"/>
        <end position="20"/>
    </location>
</feature>
<sequence>GRPVSPAGTVRYHRDSPTEQRDAVTAWSAVRTLRPASVGSHSWDYKLPTSGALQSSWVESGADQGWYVKGMAASLDDYQVETPHAADGENDKRSLGQARMKRHDYEAKCFHGEGSVRDLCVGENFTLAGHPEIDTHPLDQRHFTVTALTVAALNNLPKALAARVERLFARNRWLRDGADGWLQREMGEQISTGPVRMHIHFTAVRRDTHIVPAYDPRVDLPQPKLQSAIVVGPQGEEVHCDELGRVKIRFPGTRAKDHAHASGTGASDSDIDSAWVRVASNWAGNGPGSRQQCGTIGLPRVGTEVLVDFLGGDPDRPVVVGQLYNAQGKPAALSSAAGLPDTRHLSGIKSREVRGGRANQLRFDDTPGEISAQLSSDHGRSELNLGFLTEPRSGLHNTRRGQGAELRSDHAVAVRGAEGVLITASSGGGAKGQMLERDELLRLAEGLQKMAEDLSNLAVQVASDEPCGPALKELVQKLKDLHDSGSPVVALSGPAGVAIGSTKNVAMAAATDIDFLSAQTTNLYAGSTASVRAAKGASILANEGGVKVTAAAGKVTVQALDDQMDLVAQKVLEIISNTDWINLKAKHGVRINGGGTELELSAAGIKGYTSGNHHMHAADHQTFPAQKKPLPFPAAKPRHKICVPCLLIAASAHSPFALPK</sequence>
<dbReference type="SUPFAM" id="SSF69279">
    <property type="entry name" value="Phage tail proteins"/>
    <property type="match status" value="1"/>
</dbReference>
<dbReference type="Pfam" id="PF13296">
    <property type="entry name" value="T6SS_Vgr"/>
    <property type="match status" value="1"/>
</dbReference>
<dbReference type="SUPFAM" id="SSF69255">
    <property type="entry name" value="gp5 N-terminal domain-like"/>
    <property type="match status" value="1"/>
</dbReference>
<dbReference type="OrthoDB" id="1907165at2"/>
<feature type="domain" description="Putative type VI secretion system Rhs element associated Vgr" evidence="4">
    <location>
        <begin position="351"/>
        <end position="458"/>
    </location>
</feature>
<dbReference type="Pfam" id="PF04717">
    <property type="entry name" value="Phage_base_V"/>
    <property type="match status" value="1"/>
</dbReference>
<feature type="domain" description="DUF2345" evidence="3">
    <location>
        <begin position="480"/>
        <end position="622"/>
    </location>
</feature>
<feature type="non-terminal residue" evidence="5">
    <location>
        <position position="1"/>
    </location>
</feature>
<dbReference type="Proteomes" id="UP000199391">
    <property type="component" value="Unassembled WGS sequence"/>
</dbReference>
<dbReference type="Pfam" id="PF10106">
    <property type="entry name" value="DUF2345"/>
    <property type="match status" value="1"/>
</dbReference>
<accession>A0A1I7M0P6</accession>
<dbReference type="STRING" id="1035707.SAMN05216552_10461"/>
<evidence type="ECO:0000259" key="2">
    <source>
        <dbReference type="Pfam" id="PF04717"/>
    </source>
</evidence>
<dbReference type="InterPro" id="IPR006533">
    <property type="entry name" value="T6SS_Vgr_RhsGE"/>
</dbReference>
<protein>
    <submittedName>
        <fullName evidence="5">Type VI secretion system secreted protein VgrG</fullName>
    </submittedName>
</protein>
<dbReference type="Gene3D" id="4.10.220.110">
    <property type="match status" value="1"/>
</dbReference>
<dbReference type="InterPro" id="IPR006531">
    <property type="entry name" value="Gp5/Vgr_OB"/>
</dbReference>
<proteinExistence type="predicted"/>